<dbReference type="STRING" id="69332.A0A388KBG0"/>
<dbReference type="Proteomes" id="UP000265515">
    <property type="component" value="Unassembled WGS sequence"/>
</dbReference>
<keyword evidence="4" id="KW-0812">Transmembrane</keyword>
<sequence>MGKERPIGLQNEQSTTAVGPVSFDWVHICGYFTARMSVGLKQGMCLLGLVMVVWFSDLHLPIGQARHDSSPVSRGHGHRLGFRVLKTVFEGRWLEDNPNVVLPPPPPGISLMLDIKKVGAPFWSSKVVLDHSTDVPMGSNGDGSCTSTYHSMVLSGNDNSLYYILDSRCSADGIIKNWNVSVRKADLLRGDSSLVSNWWPADSVEGQKVNAAVKIQQSNGKTDEAGKAMAIPHSIALSPWGSIFLTSYSSDEDPNNSWLTDLSSANGSRKSIPIPKRAQSLALDSTNNQLYLAIKNASHACLQTAFLLAGELPKSFVQLAVVKDSPELRFSRRSIAANGNCLFLITKKNEVWSVNHNVGMMTPVANSTTPAFDAVELRSVVATDDGCNVFVSEQSGKVRWIKLSEPCGGAFTSDTVAQLNRSDSSLWALELRQQGDDVRLYVASNKGLLFELQINSNSLHTCYAAPVSEPSNSSEEFFPPFSSSSSPPSSSYAAPVSEPSNSSEEFFPPFSSSSSPPSSSSSSSPPFPSLTPPLSSSSSPPSLNSSVSSPSVSNWTNHKRAGSTSPPGILQQPSCSSPPKPHSRSRSGNPALAAAVSVLSVAAVGLVSALLIVHIYKKRRIGAQPPPAATPFPGDGNEAFATCSLPVLEGAAENFNDRYRIDAGRFADVFWGTIGEKEVVIQKMKSVPHWTRTSCKSMKDRSETLGRIRHQYLSPLIGYCEEGPHQQPQPILVYRSIPGLSLHSRLYEEHKNPGKPYLLNPLTLIERLTIACQIADAVAYLHSQYVIHFNLKTKNVLLRDDNMQVVLLDYSLSIPYKQAYAQGAPGYTYPYVDEEIVAEREFYLAPECKRQCLVTPASDVYAFGVILLELLVTRISEGAIRDLQNGKPLVDIQPGLMGGPGQQLPHGMSSRQVVEKMVAVARQCTEELQGNERPTMSEVASILHSTLDGRMQGNAAYLRISFKPWPVRHRFSSVLLEPRGTASLGRDRPMGLQEKDSGRGVGPGSFGLFPIVVGKKGGVKQGVVMVVWFSVMLLFVQGKHDSPRILRKHRCGGGLRTLMAAVDWATFMPTSSASSSEPAPQSASIMPSNSQPLINSLSNSQPLINNLTLIALGNLSSSNTRIRSVVDLSQNFTSFLADDSCKLTFNSMVLDDSRTVLDYILDLRCSVSSEDIITNWTVSVWKVQRGSDPTNTGLVTYWWPTSEMNRGAYEAGSPGMQMQTSQEDDQSQSMAALDYIDMSKGGNLLLTSQSSKEPGTSWITVLSLPGNSRNSRELYFRAESMAFSLSTGTLYFASGDSKPHLRSAALEDDNPPTEVFPINNLEQDQENTRFIFSRRSISVEGRCLLVIKDRKQVWALSLDDTPAPRPQSRQMWQVAPPVTGSKMLRSVVVTSDGCHAFVIQESPGGIYWIQLSRPCGFASKMEEIAKLSDDIKARLCSLELGEDDNSVNLYVGSDKGLLFELAVSRSVLQTCSSSIPPPPSVEGSSNSRTEDPSRVEAPLSSERNLPSPSRSSSNVGLALGVSVLCIAAVILAIVLVIMHVRKKRRSGFEQLRRGASFAAEENEGLKLYSLRTLEDATEFFSGSYLTDLGGELADVFWGAIEEEAVLIQRMNKFPYWTDNSGLPFIARMETLGSIRHPRLCALIGYCEGEGSQILVYRDIRGCTSLFSPLNEPDKNPGKPYLLHRLTVPERLSIACQIAEGLTHLHEKSILHFNVSSKNIFLHDDTVEAIFADYSLSLPMGKEMLGCNLRGHKYEHRDVDIESTRGVYLAPECKRQSLVTTGSDVYAFGIILLELLVMENATIDLSTLHNLQAGRNLSIQQELLGGHGQELLPDGVSAHQMVQHMLTVARDCTRDANQRPTMSHVASSLRSVYGVDVSVQRPT</sequence>
<dbReference type="Gene3D" id="1.10.510.10">
    <property type="entry name" value="Transferase(Phosphotransferase) domain 1"/>
    <property type="match status" value="2"/>
</dbReference>
<dbReference type="InterPro" id="IPR001245">
    <property type="entry name" value="Ser-Thr/Tyr_kinase_cat_dom"/>
</dbReference>
<dbReference type="GO" id="GO:0005524">
    <property type="term" value="F:ATP binding"/>
    <property type="evidence" value="ECO:0007669"/>
    <property type="project" value="UniProtKB-KW"/>
</dbReference>
<dbReference type="Gene3D" id="3.30.200.20">
    <property type="entry name" value="Phosphorylase Kinase, domain 1"/>
    <property type="match status" value="2"/>
</dbReference>
<dbReference type="EMBL" id="BFEA01000087">
    <property type="protein sequence ID" value="GBG67395.1"/>
    <property type="molecule type" value="Genomic_DNA"/>
</dbReference>
<feature type="compositionally biased region" description="Low complexity" evidence="3">
    <location>
        <begin position="488"/>
        <end position="524"/>
    </location>
</feature>
<dbReference type="Gramene" id="GBG67395">
    <property type="protein sequence ID" value="GBG67395"/>
    <property type="gene ID" value="CBR_g532"/>
</dbReference>
<feature type="region of interest" description="Disordered" evidence="3">
    <location>
        <begin position="488"/>
        <end position="588"/>
    </location>
</feature>
<proteinExistence type="predicted"/>
<keyword evidence="1" id="KW-0547">Nucleotide-binding</keyword>
<dbReference type="PROSITE" id="PS50011">
    <property type="entry name" value="PROTEIN_KINASE_DOM"/>
    <property type="match status" value="2"/>
</dbReference>
<keyword evidence="2" id="KW-0067">ATP-binding</keyword>
<feature type="domain" description="Protein kinase" evidence="5">
    <location>
        <begin position="655"/>
        <end position="947"/>
    </location>
</feature>
<keyword evidence="7" id="KW-1185">Reference proteome</keyword>
<feature type="transmembrane region" description="Helical" evidence="4">
    <location>
        <begin position="1515"/>
        <end position="1538"/>
    </location>
</feature>
<evidence type="ECO:0000256" key="1">
    <source>
        <dbReference type="ARBA" id="ARBA00022741"/>
    </source>
</evidence>
<dbReference type="PANTHER" id="PTHR27001:SF931">
    <property type="entry name" value="OS11G0664100 PROTEIN"/>
    <property type="match status" value="1"/>
</dbReference>
<gene>
    <name evidence="6" type="ORF">CBR_g532</name>
</gene>
<feature type="compositionally biased region" description="Low complexity" evidence="3">
    <location>
        <begin position="1499"/>
        <end position="1512"/>
    </location>
</feature>
<dbReference type="InterPro" id="IPR000719">
    <property type="entry name" value="Prot_kinase_dom"/>
</dbReference>
<evidence type="ECO:0000313" key="7">
    <source>
        <dbReference type="Proteomes" id="UP000265515"/>
    </source>
</evidence>
<evidence type="ECO:0000259" key="5">
    <source>
        <dbReference type="PROSITE" id="PS50011"/>
    </source>
</evidence>
<accession>A0A388KBG0</accession>
<comment type="caution">
    <text evidence="6">The sequence shown here is derived from an EMBL/GenBank/DDBJ whole genome shotgun (WGS) entry which is preliminary data.</text>
</comment>
<name>A0A388KBG0_CHABU</name>
<dbReference type="GO" id="GO:0004672">
    <property type="term" value="F:protein kinase activity"/>
    <property type="evidence" value="ECO:0007669"/>
    <property type="project" value="InterPro"/>
</dbReference>
<evidence type="ECO:0000256" key="4">
    <source>
        <dbReference type="SAM" id="Phobius"/>
    </source>
</evidence>
<dbReference type="SUPFAM" id="SSF50969">
    <property type="entry name" value="YVTN repeat-like/Quinoprotein amine dehydrogenase"/>
    <property type="match status" value="1"/>
</dbReference>
<dbReference type="PANTHER" id="PTHR27001">
    <property type="entry name" value="OS01G0253100 PROTEIN"/>
    <property type="match status" value="1"/>
</dbReference>
<evidence type="ECO:0000256" key="2">
    <source>
        <dbReference type="ARBA" id="ARBA00022840"/>
    </source>
</evidence>
<keyword evidence="4" id="KW-1133">Transmembrane helix</keyword>
<keyword evidence="4" id="KW-0472">Membrane</keyword>
<feature type="compositionally biased region" description="Low complexity" evidence="3">
    <location>
        <begin position="532"/>
        <end position="554"/>
    </location>
</feature>
<dbReference type="GO" id="GO:0005886">
    <property type="term" value="C:plasma membrane"/>
    <property type="evidence" value="ECO:0007669"/>
    <property type="project" value="TreeGrafter"/>
</dbReference>
<reference evidence="6 7" key="1">
    <citation type="journal article" date="2018" name="Cell">
        <title>The Chara Genome: Secondary Complexity and Implications for Plant Terrestrialization.</title>
        <authorList>
            <person name="Nishiyama T."/>
            <person name="Sakayama H."/>
            <person name="Vries J.D."/>
            <person name="Buschmann H."/>
            <person name="Saint-Marcoux D."/>
            <person name="Ullrich K.K."/>
            <person name="Haas F.B."/>
            <person name="Vanderstraeten L."/>
            <person name="Becker D."/>
            <person name="Lang D."/>
            <person name="Vosolsobe S."/>
            <person name="Rombauts S."/>
            <person name="Wilhelmsson P.K.I."/>
            <person name="Janitza P."/>
            <person name="Kern R."/>
            <person name="Heyl A."/>
            <person name="Rumpler F."/>
            <person name="Villalobos L.I.A.C."/>
            <person name="Clay J.M."/>
            <person name="Skokan R."/>
            <person name="Toyoda A."/>
            <person name="Suzuki Y."/>
            <person name="Kagoshima H."/>
            <person name="Schijlen E."/>
            <person name="Tajeshwar N."/>
            <person name="Catarino B."/>
            <person name="Hetherington A.J."/>
            <person name="Saltykova A."/>
            <person name="Bonnot C."/>
            <person name="Breuninger H."/>
            <person name="Symeonidi A."/>
            <person name="Radhakrishnan G.V."/>
            <person name="Van Nieuwerburgh F."/>
            <person name="Deforce D."/>
            <person name="Chang C."/>
            <person name="Karol K.G."/>
            <person name="Hedrich R."/>
            <person name="Ulvskov P."/>
            <person name="Glockner G."/>
            <person name="Delwiche C.F."/>
            <person name="Petrasek J."/>
            <person name="Van de Peer Y."/>
            <person name="Friml J."/>
            <person name="Beilby M."/>
            <person name="Dolan L."/>
            <person name="Kohara Y."/>
            <person name="Sugano S."/>
            <person name="Fujiyama A."/>
            <person name="Delaux P.-M."/>
            <person name="Quint M."/>
            <person name="TheiBen G."/>
            <person name="Hagemann M."/>
            <person name="Harholt J."/>
            <person name="Dunand C."/>
            <person name="Zachgo S."/>
            <person name="Langdale J."/>
            <person name="Maumus F."/>
            <person name="Straeten D.V.D."/>
            <person name="Gould S.B."/>
            <person name="Rensing S.A."/>
        </authorList>
    </citation>
    <scope>NUCLEOTIDE SEQUENCE [LARGE SCALE GENOMIC DNA]</scope>
    <source>
        <strain evidence="6 7">S276</strain>
    </source>
</reference>
<feature type="domain" description="Protein kinase" evidence="5">
    <location>
        <begin position="1573"/>
        <end position="1872"/>
    </location>
</feature>
<organism evidence="6 7">
    <name type="scientific">Chara braunii</name>
    <name type="common">Braun's stonewort</name>
    <dbReference type="NCBI Taxonomy" id="69332"/>
    <lineage>
        <taxon>Eukaryota</taxon>
        <taxon>Viridiplantae</taxon>
        <taxon>Streptophyta</taxon>
        <taxon>Charophyceae</taxon>
        <taxon>Charales</taxon>
        <taxon>Characeae</taxon>
        <taxon>Chara</taxon>
    </lineage>
</organism>
<dbReference type="Pfam" id="PF07714">
    <property type="entry name" value="PK_Tyr_Ser-Thr"/>
    <property type="match status" value="2"/>
</dbReference>
<feature type="region of interest" description="Disordered" evidence="3">
    <location>
        <begin position="1470"/>
        <end position="1512"/>
    </location>
</feature>
<evidence type="ECO:0000313" key="6">
    <source>
        <dbReference type="EMBL" id="GBG67395.1"/>
    </source>
</evidence>
<dbReference type="InterPro" id="IPR011044">
    <property type="entry name" value="Quino_amine_DH_bsu"/>
</dbReference>
<dbReference type="InterPro" id="IPR011009">
    <property type="entry name" value="Kinase-like_dom_sf"/>
</dbReference>
<dbReference type="OrthoDB" id="413582at2759"/>
<protein>
    <recommendedName>
        <fullName evidence="5">Protein kinase domain-containing protein</fullName>
    </recommendedName>
</protein>
<evidence type="ECO:0000256" key="3">
    <source>
        <dbReference type="SAM" id="MobiDB-lite"/>
    </source>
</evidence>
<dbReference type="SUPFAM" id="SSF56112">
    <property type="entry name" value="Protein kinase-like (PK-like)"/>
    <property type="match status" value="2"/>
</dbReference>